<dbReference type="InterPro" id="IPR043128">
    <property type="entry name" value="Rev_trsase/Diguanyl_cyclase"/>
</dbReference>
<dbReference type="AlphaFoldDB" id="A0A6J6RXS2"/>
<gene>
    <name evidence="1" type="ORF">UFOPK2782_00091</name>
    <name evidence="2" type="ORF">UFOPK3828_00289</name>
</gene>
<accession>A0A6J6RXS2</accession>
<dbReference type="SUPFAM" id="SSF55073">
    <property type="entry name" value="Nucleotide cyclase"/>
    <property type="match status" value="1"/>
</dbReference>
<name>A0A6J6RXS2_9ZZZZ</name>
<reference evidence="1" key="1">
    <citation type="submission" date="2020-05" db="EMBL/GenBank/DDBJ databases">
        <authorList>
            <person name="Chiriac C."/>
            <person name="Salcher M."/>
            <person name="Ghai R."/>
            <person name="Kavagutti S V."/>
        </authorList>
    </citation>
    <scope>NUCLEOTIDE SEQUENCE</scope>
</reference>
<dbReference type="InterPro" id="IPR029787">
    <property type="entry name" value="Nucleotide_cyclase"/>
</dbReference>
<evidence type="ECO:0000313" key="1">
    <source>
        <dbReference type="EMBL" id="CAB4727281.1"/>
    </source>
</evidence>
<dbReference type="EMBL" id="CAEZYS010000005">
    <property type="protein sequence ID" value="CAB4727281.1"/>
    <property type="molecule type" value="Genomic_DNA"/>
</dbReference>
<protein>
    <submittedName>
        <fullName evidence="1">Unannotated protein</fullName>
    </submittedName>
</protein>
<dbReference type="EMBL" id="CAFBNP010000032">
    <property type="protein sequence ID" value="CAB4949393.1"/>
    <property type="molecule type" value="Genomic_DNA"/>
</dbReference>
<organism evidence="1">
    <name type="scientific">freshwater metagenome</name>
    <dbReference type="NCBI Taxonomy" id="449393"/>
    <lineage>
        <taxon>unclassified sequences</taxon>
        <taxon>metagenomes</taxon>
        <taxon>ecological metagenomes</taxon>
    </lineage>
</organism>
<proteinExistence type="predicted"/>
<evidence type="ECO:0000313" key="2">
    <source>
        <dbReference type="EMBL" id="CAB4949393.1"/>
    </source>
</evidence>
<dbReference type="Gene3D" id="3.30.70.270">
    <property type="match status" value="1"/>
</dbReference>
<sequence length="174" mass="19775">MKIITSSEALRGIEFSNNGVFDSLTGAPAPKIFFDNLAREISKSLRKSQSISVITIKLLPEGSDFKKSKKLTIQNKNQNNQKFEKNLALVNNCIKSNMRGSDFYSRIAENGFWLCVQGDLEEAMRAGTRITEKLEEKLRGISDKAKIEKSFSEWSGNQDVKNWIDEIDLQFFLN</sequence>